<evidence type="ECO:0000313" key="3">
    <source>
        <dbReference type="Proteomes" id="UP000813824"/>
    </source>
</evidence>
<dbReference type="AlphaFoldDB" id="A0A8K0XMC5"/>
<feature type="region of interest" description="Disordered" evidence="1">
    <location>
        <begin position="103"/>
        <end position="130"/>
    </location>
</feature>
<sequence>MKELHSNNRDCESQKEDRQLLPVELWETIIDFCAYEARRASNMRLLHACALTCRAWLQRSRLHLYATIHLQNEDQLQHFLSLVRSNPEAGTFVRELNVGTLDRKSDRSLTGPGGANSGDKSSSRNTSGTHVEPSFNWICMVPLRLLPWLPSLQTVFFSKLPQFNSPTQKYLSLFQNFSNVQNLLCIRFASFASCRDLSRLVSLFPSVRRLYIEDVDIAIPTSSPPTFPYKPLKNGDLLAVLGLD</sequence>
<dbReference type="EMBL" id="JAEVFJ010000029">
    <property type="protein sequence ID" value="KAH8093197.1"/>
    <property type="molecule type" value="Genomic_DNA"/>
</dbReference>
<name>A0A8K0XMC5_9AGAR</name>
<evidence type="ECO:0000256" key="1">
    <source>
        <dbReference type="SAM" id="MobiDB-lite"/>
    </source>
</evidence>
<evidence type="ECO:0008006" key="4">
    <source>
        <dbReference type="Google" id="ProtNLM"/>
    </source>
</evidence>
<dbReference type="Proteomes" id="UP000813824">
    <property type="component" value="Unassembled WGS sequence"/>
</dbReference>
<organism evidence="2 3">
    <name type="scientific">Cristinia sonorae</name>
    <dbReference type="NCBI Taxonomy" id="1940300"/>
    <lineage>
        <taxon>Eukaryota</taxon>
        <taxon>Fungi</taxon>
        <taxon>Dikarya</taxon>
        <taxon>Basidiomycota</taxon>
        <taxon>Agaricomycotina</taxon>
        <taxon>Agaricomycetes</taxon>
        <taxon>Agaricomycetidae</taxon>
        <taxon>Agaricales</taxon>
        <taxon>Pleurotineae</taxon>
        <taxon>Stephanosporaceae</taxon>
        <taxon>Cristinia</taxon>
    </lineage>
</organism>
<gene>
    <name evidence="2" type="ORF">BXZ70DRAFT_909186</name>
</gene>
<proteinExistence type="predicted"/>
<evidence type="ECO:0000313" key="2">
    <source>
        <dbReference type="EMBL" id="KAH8093197.1"/>
    </source>
</evidence>
<protein>
    <recommendedName>
        <fullName evidence="4">F-box domain-containing protein</fullName>
    </recommendedName>
</protein>
<comment type="caution">
    <text evidence="2">The sequence shown here is derived from an EMBL/GenBank/DDBJ whole genome shotgun (WGS) entry which is preliminary data.</text>
</comment>
<feature type="compositionally biased region" description="Polar residues" evidence="1">
    <location>
        <begin position="118"/>
        <end position="129"/>
    </location>
</feature>
<reference evidence="2" key="1">
    <citation type="journal article" date="2021" name="New Phytol.">
        <title>Evolutionary innovations through gain and loss of genes in the ectomycorrhizal Boletales.</title>
        <authorList>
            <person name="Wu G."/>
            <person name="Miyauchi S."/>
            <person name="Morin E."/>
            <person name="Kuo A."/>
            <person name="Drula E."/>
            <person name="Varga T."/>
            <person name="Kohler A."/>
            <person name="Feng B."/>
            <person name="Cao Y."/>
            <person name="Lipzen A."/>
            <person name="Daum C."/>
            <person name="Hundley H."/>
            <person name="Pangilinan J."/>
            <person name="Johnson J."/>
            <person name="Barry K."/>
            <person name="LaButti K."/>
            <person name="Ng V."/>
            <person name="Ahrendt S."/>
            <person name="Min B."/>
            <person name="Choi I.G."/>
            <person name="Park H."/>
            <person name="Plett J.M."/>
            <person name="Magnuson J."/>
            <person name="Spatafora J.W."/>
            <person name="Nagy L.G."/>
            <person name="Henrissat B."/>
            <person name="Grigoriev I.V."/>
            <person name="Yang Z.L."/>
            <person name="Xu J."/>
            <person name="Martin F.M."/>
        </authorList>
    </citation>
    <scope>NUCLEOTIDE SEQUENCE</scope>
    <source>
        <strain evidence="2">KKN 215</strain>
    </source>
</reference>
<accession>A0A8K0XMC5</accession>
<dbReference type="OrthoDB" id="2977329at2759"/>
<keyword evidence="3" id="KW-1185">Reference proteome</keyword>